<dbReference type="Gene3D" id="1.10.10.10">
    <property type="entry name" value="Winged helix-like DNA-binding domain superfamily/Winged helix DNA-binding domain"/>
    <property type="match status" value="1"/>
</dbReference>
<dbReference type="InterPro" id="IPR036390">
    <property type="entry name" value="WH_DNA-bd_sf"/>
</dbReference>
<dbReference type="GO" id="GO:0003677">
    <property type="term" value="F:DNA binding"/>
    <property type="evidence" value="ECO:0007669"/>
    <property type="project" value="UniProtKB-KW"/>
</dbReference>
<keyword evidence="3" id="KW-1185">Reference proteome</keyword>
<dbReference type="InterPro" id="IPR052526">
    <property type="entry name" value="HTH-type_Bedaq_tolerance"/>
</dbReference>
<gene>
    <name evidence="2" type="ORF">FHX76_001565</name>
</gene>
<proteinExistence type="predicted"/>
<name>A0A7X5R1C8_9MICO</name>
<dbReference type="AlphaFoldDB" id="A0A7X5R1C8"/>
<dbReference type="Proteomes" id="UP000541033">
    <property type="component" value="Unassembled WGS sequence"/>
</dbReference>
<organism evidence="2 3">
    <name type="scientific">Lysinibacter cavernae</name>
    <dbReference type="NCBI Taxonomy" id="1640652"/>
    <lineage>
        <taxon>Bacteria</taxon>
        <taxon>Bacillati</taxon>
        <taxon>Actinomycetota</taxon>
        <taxon>Actinomycetes</taxon>
        <taxon>Micrococcales</taxon>
        <taxon>Microbacteriaceae</taxon>
        <taxon>Lysinibacter</taxon>
    </lineage>
</organism>
<reference evidence="2 3" key="1">
    <citation type="submission" date="2020-02" db="EMBL/GenBank/DDBJ databases">
        <title>Sequencing the genomes of 1000 actinobacteria strains.</title>
        <authorList>
            <person name="Klenk H.-P."/>
        </authorList>
    </citation>
    <scope>NUCLEOTIDE SEQUENCE [LARGE SCALE GENOMIC DNA]</scope>
    <source>
        <strain evidence="2 3">DSM 27960</strain>
    </source>
</reference>
<dbReference type="SUPFAM" id="SSF46785">
    <property type="entry name" value="Winged helix' DNA-binding domain"/>
    <property type="match status" value="1"/>
</dbReference>
<dbReference type="GO" id="GO:0003700">
    <property type="term" value="F:DNA-binding transcription factor activity"/>
    <property type="evidence" value="ECO:0007669"/>
    <property type="project" value="InterPro"/>
</dbReference>
<dbReference type="PROSITE" id="PS50995">
    <property type="entry name" value="HTH_MARR_2"/>
    <property type="match status" value="1"/>
</dbReference>
<dbReference type="RefSeq" id="WP_341777894.1">
    <property type="nucleotide sequence ID" value="NZ_JAAMOX010000001.1"/>
</dbReference>
<comment type="caution">
    <text evidence="2">The sequence shown here is derived from an EMBL/GenBank/DDBJ whole genome shotgun (WGS) entry which is preliminary data.</text>
</comment>
<protein>
    <submittedName>
        <fullName evidence="2">DNA-binding MarR family transcriptional regulator</fullName>
    </submittedName>
</protein>
<feature type="domain" description="HTH marR-type" evidence="1">
    <location>
        <begin position="6"/>
        <end position="140"/>
    </location>
</feature>
<dbReference type="EMBL" id="JAAMOX010000001">
    <property type="protein sequence ID" value="NIH53697.1"/>
    <property type="molecule type" value="Genomic_DNA"/>
</dbReference>
<evidence type="ECO:0000313" key="2">
    <source>
        <dbReference type="EMBL" id="NIH53697.1"/>
    </source>
</evidence>
<dbReference type="InterPro" id="IPR000835">
    <property type="entry name" value="HTH_MarR-typ"/>
</dbReference>
<dbReference type="PANTHER" id="PTHR39515:SF2">
    <property type="entry name" value="HTH-TYPE TRANSCRIPTIONAL REGULATOR RV0880"/>
    <property type="match status" value="1"/>
</dbReference>
<dbReference type="SMART" id="SM00347">
    <property type="entry name" value="HTH_MARR"/>
    <property type="match status" value="1"/>
</dbReference>
<evidence type="ECO:0000313" key="3">
    <source>
        <dbReference type="Proteomes" id="UP000541033"/>
    </source>
</evidence>
<dbReference type="PANTHER" id="PTHR39515">
    <property type="entry name" value="CONSERVED PROTEIN"/>
    <property type="match status" value="1"/>
</dbReference>
<accession>A0A7X5R1C8</accession>
<evidence type="ECO:0000259" key="1">
    <source>
        <dbReference type="PROSITE" id="PS50995"/>
    </source>
</evidence>
<keyword evidence="2" id="KW-0238">DNA-binding</keyword>
<sequence length="144" mass="15315">MSELEQSELKAVLADLVQTNHRLTRVAAQATGNTDSPAMWRTLSALNGAHPMRLGDLAALSRVAQPTMTKLVSGLVESGQLERIPDPADARASLIGITASGVNNLLRWRSELASALVPLFADLSQAEIATLSGAVQIIRDHIDP</sequence>
<dbReference type="Pfam" id="PF01047">
    <property type="entry name" value="MarR"/>
    <property type="match status" value="1"/>
</dbReference>
<dbReference type="InterPro" id="IPR036388">
    <property type="entry name" value="WH-like_DNA-bd_sf"/>
</dbReference>